<protein>
    <recommendedName>
        <fullName evidence="1">ABC-three component systems C-terminal domain-containing protein</fullName>
    </recommendedName>
</protein>
<comment type="caution">
    <text evidence="2">The sequence shown here is derived from an EMBL/GenBank/DDBJ whole genome shotgun (WGS) entry which is preliminary data.</text>
</comment>
<dbReference type="AlphaFoldDB" id="A0A846M1J4"/>
<name>A0A846M1J4_9SPHN</name>
<dbReference type="Pfam" id="PF20275">
    <property type="entry name" value="CTD10"/>
    <property type="match status" value="1"/>
</dbReference>
<gene>
    <name evidence="2" type="ORF">FHS54_001003</name>
</gene>
<evidence type="ECO:0000313" key="2">
    <source>
        <dbReference type="EMBL" id="NIJ16037.1"/>
    </source>
</evidence>
<evidence type="ECO:0000259" key="1">
    <source>
        <dbReference type="Pfam" id="PF20275"/>
    </source>
</evidence>
<accession>A0A846M1J4</accession>
<dbReference type="InterPro" id="IPR046919">
    <property type="entry name" value="ABC-3C_CTD10"/>
</dbReference>
<proteinExistence type="predicted"/>
<dbReference type="EMBL" id="JAASQR010000002">
    <property type="protein sequence ID" value="NIJ16037.1"/>
    <property type="molecule type" value="Genomic_DNA"/>
</dbReference>
<evidence type="ECO:0000313" key="3">
    <source>
        <dbReference type="Proteomes" id="UP000576821"/>
    </source>
</evidence>
<organism evidence="2 3">
    <name type="scientific">Sphingobium vermicomposti</name>
    <dbReference type="NCBI Taxonomy" id="529005"/>
    <lineage>
        <taxon>Bacteria</taxon>
        <taxon>Pseudomonadati</taxon>
        <taxon>Pseudomonadota</taxon>
        <taxon>Alphaproteobacteria</taxon>
        <taxon>Sphingomonadales</taxon>
        <taxon>Sphingomonadaceae</taxon>
        <taxon>Sphingobium</taxon>
    </lineage>
</organism>
<sequence>MAMQPIQRWQYRVAFDLKVRNAYGVAFQDFFSTVLEVRYGSDFIRVRPFGSLGDKGCDGYRSTAGQVFQCYGKLEDAAPSATGIAKKIVDDYVLAGGHLGTIMKEWHFAHNLVNGLPVEAVLKIEELKAAGSHVVGTYGPTSLWAIVEELPDSALFSLLGPTATAEDSQNLKLEEVKLLTESLMASIATGSPASGEVKPVPADKLAFNKLPNHWVQLLTAASSNGPYLQQYFDQHPTVETGAEIAREFARRYAALKQEALAPGDIMDALYEQITGMGSVTAVRQVAAQAVLAYLFDACDIFEDHPDKVTA</sequence>
<feature type="domain" description="ABC-three component systems C-terminal" evidence="1">
    <location>
        <begin position="190"/>
        <end position="302"/>
    </location>
</feature>
<dbReference type="Proteomes" id="UP000576821">
    <property type="component" value="Unassembled WGS sequence"/>
</dbReference>
<dbReference type="RefSeq" id="WP_167302728.1">
    <property type="nucleotide sequence ID" value="NZ_JAASQR010000002.1"/>
</dbReference>
<keyword evidence="3" id="KW-1185">Reference proteome</keyword>
<reference evidence="2 3" key="1">
    <citation type="submission" date="2020-03" db="EMBL/GenBank/DDBJ databases">
        <title>Genomic Encyclopedia of Type Strains, Phase IV (KMG-IV): sequencing the most valuable type-strain genomes for metagenomic binning, comparative biology and taxonomic classification.</title>
        <authorList>
            <person name="Goeker M."/>
        </authorList>
    </citation>
    <scope>NUCLEOTIDE SEQUENCE [LARGE SCALE GENOMIC DNA]</scope>
    <source>
        <strain evidence="2 3">DSM 21299</strain>
    </source>
</reference>